<gene>
    <name evidence="1" type="ORF">LCMAC202_05430</name>
</gene>
<proteinExistence type="predicted"/>
<protein>
    <submittedName>
        <fullName evidence="1">Uncharacterized protein</fullName>
    </submittedName>
</protein>
<organism evidence="1">
    <name type="scientific">Marseillevirus LCMAC202</name>
    <dbReference type="NCBI Taxonomy" id="2506606"/>
    <lineage>
        <taxon>Viruses</taxon>
        <taxon>Varidnaviria</taxon>
        <taxon>Bamfordvirae</taxon>
        <taxon>Nucleocytoviricota</taxon>
        <taxon>Megaviricetes</taxon>
        <taxon>Pimascovirales</taxon>
        <taxon>Pimascovirales incertae sedis</taxon>
        <taxon>Marseilleviridae</taxon>
    </lineage>
</organism>
<sequence length="143" mass="17238">MTKRKIENSEFESIKKLVIEDIRNNPNKRKLINLDDLDDDKIVKRQCMENSTENMDHNKEYTDYSKMDHEEYLTNLFRLEMKTFLQIDIDNEVSRKFLHLVRYNLEIARYWTTKYVNNGLLNIVTEKFDSLRLKDSGILPSKK</sequence>
<reference evidence="1" key="1">
    <citation type="journal article" date="2019" name="MBio">
        <title>Virus Genomes from Deep Sea Sediments Expand the Ocean Megavirome and Support Independent Origins of Viral Gigantism.</title>
        <authorList>
            <person name="Backstrom D."/>
            <person name="Yutin N."/>
            <person name="Jorgensen S.L."/>
            <person name="Dharamshi J."/>
            <person name="Homa F."/>
            <person name="Zaremba-Niedwiedzka K."/>
            <person name="Spang A."/>
            <person name="Wolf Y.I."/>
            <person name="Koonin E.V."/>
            <person name="Ettema T.J."/>
        </authorList>
    </citation>
    <scope>NUCLEOTIDE SEQUENCE</scope>
</reference>
<dbReference type="EMBL" id="MK500377">
    <property type="protein sequence ID" value="QBK88181.1"/>
    <property type="molecule type" value="Genomic_DNA"/>
</dbReference>
<evidence type="ECO:0000313" key="1">
    <source>
        <dbReference type="EMBL" id="QBK88181.1"/>
    </source>
</evidence>
<name>A0A481YZ34_9VIRU</name>
<accession>A0A481YZ34</accession>